<dbReference type="SUPFAM" id="SSF51905">
    <property type="entry name" value="FAD/NAD(P)-binding domain"/>
    <property type="match status" value="1"/>
</dbReference>
<reference evidence="6 7" key="1">
    <citation type="journal article" date="2020" name="bioRxiv">
        <title>Whole genome comparisons of ergot fungi reveals the divergence and evolution of species within the genus Claviceps are the result of varying mechanisms driving genome evolution and host range expansion.</title>
        <authorList>
            <person name="Wyka S.A."/>
            <person name="Mondo S.J."/>
            <person name="Liu M."/>
            <person name="Dettman J."/>
            <person name="Nalam V."/>
            <person name="Broders K.D."/>
        </authorList>
    </citation>
    <scope>NUCLEOTIDE SEQUENCE [LARGE SCALE GENOMIC DNA]</scope>
    <source>
        <strain evidence="6 7">Clav52</strain>
    </source>
</reference>
<dbReference type="GO" id="GO:0005975">
    <property type="term" value="P:carbohydrate metabolic process"/>
    <property type="evidence" value="ECO:0007669"/>
    <property type="project" value="InterPro"/>
</dbReference>
<dbReference type="InterPro" id="IPR051820">
    <property type="entry name" value="FAD-binding_MO"/>
</dbReference>
<name>A0A9P7QDZ2_9HYPO</name>
<evidence type="ECO:0000256" key="1">
    <source>
        <dbReference type="ARBA" id="ARBA00001974"/>
    </source>
</evidence>
<evidence type="ECO:0000256" key="2">
    <source>
        <dbReference type="ARBA" id="ARBA00022801"/>
    </source>
</evidence>
<dbReference type="AlphaFoldDB" id="A0A9P7QDZ2"/>
<accession>A0A9P7QDZ2</accession>
<evidence type="ECO:0000256" key="3">
    <source>
        <dbReference type="ARBA" id="ARBA00023033"/>
    </source>
</evidence>
<comment type="cofactor">
    <cofactor evidence="1">
        <name>FAD</name>
        <dbReference type="ChEBI" id="CHEBI:57692"/>
    </cofactor>
</comment>
<dbReference type="Proteomes" id="UP000707071">
    <property type="component" value="Unassembled WGS sequence"/>
</dbReference>
<dbReference type="Gene3D" id="3.50.50.60">
    <property type="entry name" value="FAD/NAD(P)-binding domain"/>
    <property type="match status" value="2"/>
</dbReference>
<comment type="caution">
    <text evidence="6">The sequence shown here is derived from an EMBL/GenBank/DDBJ whole genome shotgun (WGS) entry which is preliminary data.</text>
</comment>
<evidence type="ECO:0000313" key="7">
    <source>
        <dbReference type="Proteomes" id="UP000707071"/>
    </source>
</evidence>
<dbReference type="Pfam" id="PF13738">
    <property type="entry name" value="Pyr_redox_3"/>
    <property type="match status" value="1"/>
</dbReference>
<dbReference type="PANTHER" id="PTHR43872:SF1">
    <property type="entry name" value="MONOOXYGENASE, PUTATIVE (AFU_ORTHOLOGUE AFUA_8G02570)-RELATED"/>
    <property type="match status" value="1"/>
</dbReference>
<dbReference type="Pfam" id="PF22666">
    <property type="entry name" value="Glyco_hydro_2_N2"/>
    <property type="match status" value="1"/>
</dbReference>
<evidence type="ECO:0000259" key="5">
    <source>
        <dbReference type="Pfam" id="PF22666"/>
    </source>
</evidence>
<dbReference type="GO" id="GO:0004553">
    <property type="term" value="F:hydrolase activity, hydrolyzing O-glycosyl compounds"/>
    <property type="evidence" value="ECO:0007669"/>
    <property type="project" value="InterPro"/>
</dbReference>
<proteinExistence type="predicted"/>
<dbReference type="GO" id="GO:0004497">
    <property type="term" value="F:monooxygenase activity"/>
    <property type="evidence" value="ECO:0007669"/>
    <property type="project" value="UniProtKB-KW"/>
</dbReference>
<evidence type="ECO:0000256" key="4">
    <source>
        <dbReference type="SAM" id="SignalP"/>
    </source>
</evidence>
<sequence length="729" mass="82448">MMQIIQRVALGSMSLIHFFGSAHTQATTVKPVAYQVQNPLVTDWTYRLGTNPWPEHPRPQLHREHWLNLNGIWAYDRAGVAGNPLDPPQAEALSREVMIPSCIESGLSGIQDLDSTAMWFVRHFKVPDIWKKQNVLLHFEAVDYEATVFMNNVKVGHNVGGYFRFTVDITRNLSRGQDNKFLWNVHQAIDQMNQTYEIKADLKSYNYRASVLFRELTEQVERYACSGGVWAQTTDVEGGVNGLYTQDVDFDVIIIGAGLSGINFAYRLQERNPNLSYCIVDGRHEIGGTWSLFNYPGIRSDSDLFTFGFSWRPWEEQQPIAQGARILEYIKASAAQEGIDKNIKFNHRVNSVDWSSESSTWKFDITANASDPVSLQSRFVFLGTGYYDYNEPLKAHIPGIDDFEGTVIHPQFWPKDLDYTNKDVVIIGSGATAVTLVPSMADKAAHTTMLQRSPTYILALPESDLLDTAFRFLLPGSLAKQLIRFKWILSGFLLTTFSKWFPRLARSIILRWTAQELPKGVNMDPHFTPKYNPWEQRMCLCPAGDFFKTLRTGKASVETGLIEKVTAKTIRLKSGREMHPDIIVTATGLKVHLAGGIKVSVDGQAISLSECFLWKGCMLENVPNLFMAMGYVDASWTLGADATAQLVCRILNRFTSGGFSQIVPRLTGDEKQNMTELPFMSLKSTYIQKGKSVFPRVGNSKQWLPRSYYWKDIYNARRGDVESGLVWSR</sequence>
<dbReference type="InterPro" id="IPR036188">
    <property type="entry name" value="FAD/NAD-bd_sf"/>
</dbReference>
<dbReference type="EMBL" id="SRRH01000314">
    <property type="protein sequence ID" value="KAG6291387.1"/>
    <property type="molecule type" value="Genomic_DNA"/>
</dbReference>
<keyword evidence="2" id="KW-0378">Hydrolase</keyword>
<protein>
    <recommendedName>
        <fullName evidence="5">Beta-mannosidase-like galactose-binding domain-containing protein</fullName>
    </recommendedName>
</protein>
<evidence type="ECO:0000313" key="6">
    <source>
        <dbReference type="EMBL" id="KAG6291387.1"/>
    </source>
</evidence>
<dbReference type="InterPro" id="IPR054593">
    <property type="entry name" value="Beta-mannosidase-like_N2"/>
</dbReference>
<dbReference type="Gene3D" id="2.60.120.260">
    <property type="entry name" value="Galactose-binding domain-like"/>
    <property type="match status" value="1"/>
</dbReference>
<keyword evidence="3" id="KW-0503">Monooxygenase</keyword>
<keyword evidence="3" id="KW-0560">Oxidoreductase</keyword>
<dbReference type="InterPro" id="IPR008979">
    <property type="entry name" value="Galactose-bd-like_sf"/>
</dbReference>
<feature type="signal peptide" evidence="4">
    <location>
        <begin position="1"/>
        <end position="24"/>
    </location>
</feature>
<keyword evidence="4" id="KW-0732">Signal</keyword>
<keyword evidence="7" id="KW-1185">Reference proteome</keyword>
<dbReference type="PANTHER" id="PTHR43872">
    <property type="entry name" value="MONOOXYGENASE, PUTATIVE (AFU_ORTHOLOGUE AFUA_8G02570)-RELATED"/>
    <property type="match status" value="1"/>
</dbReference>
<organism evidence="6 7">
    <name type="scientific">Claviceps aff. purpurea</name>
    <dbReference type="NCBI Taxonomy" id="1967640"/>
    <lineage>
        <taxon>Eukaryota</taxon>
        <taxon>Fungi</taxon>
        <taxon>Dikarya</taxon>
        <taxon>Ascomycota</taxon>
        <taxon>Pezizomycotina</taxon>
        <taxon>Sordariomycetes</taxon>
        <taxon>Hypocreomycetidae</taxon>
        <taxon>Hypocreales</taxon>
        <taxon>Clavicipitaceae</taxon>
        <taxon>Claviceps</taxon>
    </lineage>
</organism>
<feature type="chain" id="PRO_5040315813" description="Beta-mannosidase-like galactose-binding domain-containing protein" evidence="4">
    <location>
        <begin position="25"/>
        <end position="729"/>
    </location>
</feature>
<gene>
    <name evidence="6" type="ORF">E4U09_003955</name>
</gene>
<dbReference type="SUPFAM" id="SSF49785">
    <property type="entry name" value="Galactose-binding domain-like"/>
    <property type="match status" value="1"/>
</dbReference>
<feature type="domain" description="Beta-mannosidase-like galactose-binding" evidence="5">
    <location>
        <begin position="110"/>
        <end position="200"/>
    </location>
</feature>